<organism evidence="1 2">
    <name type="scientific">Domibacillus enclensis</name>
    <dbReference type="NCBI Taxonomy" id="1017273"/>
    <lineage>
        <taxon>Bacteria</taxon>
        <taxon>Bacillati</taxon>
        <taxon>Bacillota</taxon>
        <taxon>Bacilli</taxon>
        <taxon>Bacillales</taxon>
        <taxon>Bacillaceae</taxon>
        <taxon>Domibacillus</taxon>
    </lineage>
</organism>
<evidence type="ECO:0000313" key="1">
    <source>
        <dbReference type="EMBL" id="OXS78944.1"/>
    </source>
</evidence>
<evidence type="ECO:0000313" key="2">
    <source>
        <dbReference type="Proteomes" id="UP000215545"/>
    </source>
</evidence>
<comment type="caution">
    <text evidence="1">The sequence shown here is derived from an EMBL/GenBank/DDBJ whole genome shotgun (WGS) entry which is preliminary data.</text>
</comment>
<keyword evidence="2" id="KW-1185">Reference proteome</keyword>
<dbReference type="EMBL" id="MWSK01000002">
    <property type="protein sequence ID" value="OXS78944.1"/>
    <property type="molecule type" value="Genomic_DNA"/>
</dbReference>
<name>A0ABX4EAB2_9BACI</name>
<gene>
    <name evidence="1" type="ORF">B1B05_03965</name>
</gene>
<accession>A0ABX4EAB2</accession>
<dbReference type="Proteomes" id="UP000215545">
    <property type="component" value="Unassembled WGS sequence"/>
</dbReference>
<protein>
    <submittedName>
        <fullName evidence="1">Uncharacterized protein</fullName>
    </submittedName>
</protein>
<reference evidence="2" key="1">
    <citation type="submission" date="2017-03" db="EMBL/GenBank/DDBJ databases">
        <title>Bacillus sp. V-88(T) DSM27956, whole genome shotgun sequencing project.</title>
        <authorList>
            <person name="Dastager S.G."/>
            <person name="Neurgaonkar P.S."/>
            <person name="Dharne M.S."/>
        </authorList>
    </citation>
    <scope>NUCLEOTIDE SEQUENCE [LARGE SCALE GENOMIC DNA]</scope>
    <source>
        <strain evidence="2">DSM 25145</strain>
    </source>
</reference>
<proteinExistence type="predicted"/>
<sequence>MLFYPMAIAGIFARALICFPLTPEYVYIGVKGTFTSAYSYIPALDSFFRRLFAYISVRTMKKSPPAFAGRAHLLN</sequence>